<evidence type="ECO:0000313" key="4">
    <source>
        <dbReference type="Proteomes" id="UP000248806"/>
    </source>
</evidence>
<evidence type="ECO:0000259" key="2">
    <source>
        <dbReference type="Pfam" id="PF24481"/>
    </source>
</evidence>
<dbReference type="OrthoDB" id="9795058at2"/>
<dbReference type="Proteomes" id="UP000248806">
    <property type="component" value="Unassembled WGS sequence"/>
</dbReference>
<evidence type="ECO:0000313" key="3">
    <source>
        <dbReference type="EMBL" id="PZW19384.1"/>
    </source>
</evidence>
<dbReference type="PANTHER" id="PTHR39082">
    <property type="entry name" value="PHOSPHOLIPASE C-BETA-2-RELATED"/>
    <property type="match status" value="1"/>
</dbReference>
<dbReference type="InterPro" id="IPR056003">
    <property type="entry name" value="CT398_CC_hairpin"/>
</dbReference>
<protein>
    <recommendedName>
        <fullName evidence="2">CT398-like coiled coil hairpin domain-containing protein</fullName>
    </recommendedName>
</protein>
<dbReference type="InterPro" id="IPR052376">
    <property type="entry name" value="Oxidative_Scav/Glycosyltrans"/>
</dbReference>
<dbReference type="RefSeq" id="WP_111326300.1">
    <property type="nucleotide sequence ID" value="NZ_BIFX01000001.1"/>
</dbReference>
<sequence length="237" mass="27569">MSTIQIAARLFELQQLDLEMDHLTAELRSVDNALQDSPTIRGLRSEYKLAEQQLQSSQQAQREAEWTLEETNHRLTSQEERLSQATASNAKELQTVQQEIQQLQAQQSRQEEAVREIADLVESLQEVLRNRQEALKQAEEAREAECASLRQRYSRLQEQQQALERQRQQLISELEPGLVERYQKMRRTKQGHAVSRVENDSCQWCRALLAPSELQLVQMSAELQSCTNCGRILYYDR</sequence>
<reference evidence="3 4" key="1">
    <citation type="submission" date="2018-06" db="EMBL/GenBank/DDBJ databases">
        <title>Genomic Encyclopedia of Archaeal and Bacterial Type Strains, Phase II (KMG-II): from individual species to whole genera.</title>
        <authorList>
            <person name="Goeker M."/>
        </authorList>
    </citation>
    <scope>NUCLEOTIDE SEQUENCE [LARGE SCALE GENOMIC DNA]</scope>
    <source>
        <strain evidence="3 4">ATCC BAA-1881</strain>
    </source>
</reference>
<keyword evidence="4" id="KW-1185">Reference proteome</keyword>
<proteinExistence type="predicted"/>
<feature type="coiled-coil region" evidence="1">
    <location>
        <begin position="13"/>
        <end position="173"/>
    </location>
</feature>
<keyword evidence="1" id="KW-0175">Coiled coil</keyword>
<gene>
    <name evidence="3" type="ORF">EI42_06080</name>
</gene>
<dbReference type="EMBL" id="QKUF01000047">
    <property type="protein sequence ID" value="PZW19384.1"/>
    <property type="molecule type" value="Genomic_DNA"/>
</dbReference>
<name>A0A326TVF2_THEHA</name>
<dbReference type="PANTHER" id="PTHR39082:SF1">
    <property type="entry name" value="SCAVENGER RECEPTOR CLASS A MEMBER 3"/>
    <property type="match status" value="1"/>
</dbReference>
<comment type="caution">
    <text evidence="3">The sequence shown here is derived from an EMBL/GenBank/DDBJ whole genome shotgun (WGS) entry which is preliminary data.</text>
</comment>
<dbReference type="AlphaFoldDB" id="A0A326TVF2"/>
<dbReference type="Gene3D" id="1.10.287.1490">
    <property type="match status" value="1"/>
</dbReference>
<evidence type="ECO:0000256" key="1">
    <source>
        <dbReference type="SAM" id="Coils"/>
    </source>
</evidence>
<feature type="domain" description="CT398-like coiled coil hairpin" evidence="2">
    <location>
        <begin position="13"/>
        <end position="189"/>
    </location>
</feature>
<organism evidence="3 4">
    <name type="scientific">Thermosporothrix hazakensis</name>
    <dbReference type="NCBI Taxonomy" id="644383"/>
    <lineage>
        <taxon>Bacteria</taxon>
        <taxon>Bacillati</taxon>
        <taxon>Chloroflexota</taxon>
        <taxon>Ktedonobacteria</taxon>
        <taxon>Ktedonobacterales</taxon>
        <taxon>Thermosporotrichaceae</taxon>
        <taxon>Thermosporothrix</taxon>
    </lineage>
</organism>
<dbReference type="Pfam" id="PF24481">
    <property type="entry name" value="CT398_CC"/>
    <property type="match status" value="1"/>
</dbReference>
<accession>A0A326TVF2</accession>